<organism evidence="3 4">
    <name type="scientific">Kribbella sandramycini</name>
    <dbReference type="NCBI Taxonomy" id="60450"/>
    <lineage>
        <taxon>Bacteria</taxon>
        <taxon>Bacillati</taxon>
        <taxon>Actinomycetota</taxon>
        <taxon>Actinomycetes</taxon>
        <taxon>Propionibacteriales</taxon>
        <taxon>Kribbellaceae</taxon>
        <taxon>Kribbella</taxon>
    </lineage>
</organism>
<accession>A0A7Y4P128</accession>
<gene>
    <name evidence="2" type="ORF">HNR71_001043</name>
    <name evidence="3" type="ORF">HPO96_15615</name>
</gene>
<evidence type="ECO:0000259" key="1">
    <source>
        <dbReference type="Pfam" id="PF01636"/>
    </source>
</evidence>
<evidence type="ECO:0000313" key="5">
    <source>
        <dbReference type="Proteomes" id="UP000553957"/>
    </source>
</evidence>
<evidence type="ECO:0000313" key="2">
    <source>
        <dbReference type="EMBL" id="MBB6565406.1"/>
    </source>
</evidence>
<dbReference type="RefSeq" id="WP_171674166.1">
    <property type="nucleotide sequence ID" value="NZ_BAAAGT010000001.1"/>
</dbReference>
<dbReference type="Proteomes" id="UP000553957">
    <property type="component" value="Unassembled WGS sequence"/>
</dbReference>
<evidence type="ECO:0000313" key="4">
    <source>
        <dbReference type="Proteomes" id="UP000534306"/>
    </source>
</evidence>
<dbReference type="GO" id="GO:0016301">
    <property type="term" value="F:kinase activity"/>
    <property type="evidence" value="ECO:0007669"/>
    <property type="project" value="UniProtKB-KW"/>
</dbReference>
<sequence>MLVKRRPPAAVAEVLRALHQTTADPWPWLRSLDAGNDLVARLYDDTWPRLAARTDLSAEVRDLGERLQGQVVAVEQQLVDAGPLTLIHGDASAQNIRTSTDGAVALLDWEDVSAAPGVLDLAWFLVSSVEPTRWAEALDAYGPAAGLRVAMPSTVVQGLLSMADWPEGSPEALGWNERLAVARSML</sequence>
<dbReference type="Gene3D" id="3.90.1200.10">
    <property type="match status" value="1"/>
</dbReference>
<keyword evidence="3" id="KW-0808">Transferase</keyword>
<dbReference type="SUPFAM" id="SSF56112">
    <property type="entry name" value="Protein kinase-like (PK-like)"/>
    <property type="match status" value="1"/>
</dbReference>
<name>A0A7Y4P128_9ACTN</name>
<reference evidence="2 5" key="2">
    <citation type="submission" date="2020-08" db="EMBL/GenBank/DDBJ databases">
        <title>Sequencing the genomes of 1000 actinobacteria strains.</title>
        <authorList>
            <person name="Klenk H.-P."/>
        </authorList>
    </citation>
    <scope>NUCLEOTIDE SEQUENCE [LARGE SCALE GENOMIC DNA]</scope>
    <source>
        <strain evidence="2 5">DSM 15626</strain>
    </source>
</reference>
<dbReference type="Proteomes" id="UP000534306">
    <property type="component" value="Unassembled WGS sequence"/>
</dbReference>
<dbReference type="AlphaFoldDB" id="A0A7Y4P128"/>
<evidence type="ECO:0000313" key="3">
    <source>
        <dbReference type="EMBL" id="NOL41674.1"/>
    </source>
</evidence>
<keyword evidence="2" id="KW-0418">Kinase</keyword>
<dbReference type="Pfam" id="PF01636">
    <property type="entry name" value="APH"/>
    <property type="match status" value="1"/>
</dbReference>
<comment type="caution">
    <text evidence="3">The sequence shown here is derived from an EMBL/GenBank/DDBJ whole genome shotgun (WGS) entry which is preliminary data.</text>
</comment>
<reference evidence="3 4" key="1">
    <citation type="submission" date="2020-05" db="EMBL/GenBank/DDBJ databases">
        <title>Genome sequence of Kribbella sandramycini ATCC 39419.</title>
        <authorList>
            <person name="Maclea K.S."/>
            <person name="Fair J.L."/>
        </authorList>
    </citation>
    <scope>NUCLEOTIDE SEQUENCE [LARGE SCALE GENOMIC DNA]</scope>
    <source>
        <strain evidence="3 4">ATCC 39419</strain>
    </source>
</reference>
<dbReference type="EMBL" id="JABJRC010000003">
    <property type="protein sequence ID" value="NOL41674.1"/>
    <property type="molecule type" value="Genomic_DNA"/>
</dbReference>
<dbReference type="EMBL" id="JACHKF010000001">
    <property type="protein sequence ID" value="MBB6565406.1"/>
    <property type="molecule type" value="Genomic_DNA"/>
</dbReference>
<proteinExistence type="predicted"/>
<protein>
    <submittedName>
        <fullName evidence="2 3">Phosphotransferase</fullName>
    </submittedName>
</protein>
<dbReference type="InterPro" id="IPR002575">
    <property type="entry name" value="Aminoglycoside_PTrfase"/>
</dbReference>
<feature type="domain" description="Aminoglycoside phosphotransferase" evidence="1">
    <location>
        <begin position="10"/>
        <end position="145"/>
    </location>
</feature>
<keyword evidence="4" id="KW-1185">Reference proteome</keyword>
<dbReference type="InterPro" id="IPR011009">
    <property type="entry name" value="Kinase-like_dom_sf"/>
</dbReference>